<evidence type="ECO:0000313" key="1">
    <source>
        <dbReference type="EMBL" id="VUZ44562.1"/>
    </source>
</evidence>
<dbReference type="AlphaFoldDB" id="A0A564YBC0"/>
<protein>
    <submittedName>
        <fullName evidence="1">Uncharacterized protein</fullName>
    </submittedName>
</protein>
<keyword evidence="2" id="KW-1185">Reference proteome</keyword>
<organism evidence="1 2">
    <name type="scientific">Hymenolepis diminuta</name>
    <name type="common">Rat tapeworm</name>
    <dbReference type="NCBI Taxonomy" id="6216"/>
    <lineage>
        <taxon>Eukaryota</taxon>
        <taxon>Metazoa</taxon>
        <taxon>Spiralia</taxon>
        <taxon>Lophotrochozoa</taxon>
        <taxon>Platyhelminthes</taxon>
        <taxon>Cestoda</taxon>
        <taxon>Eucestoda</taxon>
        <taxon>Cyclophyllidea</taxon>
        <taxon>Hymenolepididae</taxon>
        <taxon>Hymenolepis</taxon>
    </lineage>
</organism>
<sequence length="70" mass="7714">MYADVCNTTTTTANLNYSKNSPQPSVVFVSPKVFPIATPVQTTNDGMKLYALVRDSVKEISHTLYGIFQV</sequence>
<gene>
    <name evidence="1" type="ORF">WMSIL1_LOCUS4755</name>
</gene>
<accession>A0A564YBC0</accession>
<dbReference type="Proteomes" id="UP000321570">
    <property type="component" value="Unassembled WGS sequence"/>
</dbReference>
<evidence type="ECO:0000313" key="2">
    <source>
        <dbReference type="Proteomes" id="UP000321570"/>
    </source>
</evidence>
<proteinExistence type="predicted"/>
<reference evidence="1 2" key="1">
    <citation type="submission" date="2019-07" db="EMBL/GenBank/DDBJ databases">
        <authorList>
            <person name="Jastrzebski P J."/>
            <person name="Paukszto L."/>
            <person name="Jastrzebski P J."/>
        </authorList>
    </citation>
    <scope>NUCLEOTIDE SEQUENCE [LARGE SCALE GENOMIC DNA]</scope>
    <source>
        <strain evidence="1 2">WMS-il1</strain>
    </source>
</reference>
<name>A0A564YBC0_HYMDI</name>
<dbReference type="EMBL" id="CABIJS010000143">
    <property type="protein sequence ID" value="VUZ44562.1"/>
    <property type="molecule type" value="Genomic_DNA"/>
</dbReference>